<sequence length="209" mass="23428">MTPIEPWYLDLAAPLNAELLAFPIHQRRAYGDFMAQAYYWVSHSTRLLALAASRLGTGNEPQHRRLLEHAREENGHHLYAERDLRHLGMRVEDFSELAPTAALYQTQYYLIEHVHPTALFGYIILLEGVSVLCGREGLERASAAFGEHAVSFLKMHSNADEDHLPKAFATLATLPAELQSLVQTNCKNSAELLRATLRAILARSAQDPS</sequence>
<evidence type="ECO:0000313" key="2">
    <source>
        <dbReference type="Proteomes" id="UP001370348"/>
    </source>
</evidence>
<accession>A0ABZ2LS74</accession>
<dbReference type="Gene3D" id="1.20.910.10">
    <property type="entry name" value="Heme oxygenase-like"/>
    <property type="match status" value="1"/>
</dbReference>
<dbReference type="RefSeq" id="WP_394823374.1">
    <property type="nucleotide sequence ID" value="NZ_CP089984.1"/>
</dbReference>
<protein>
    <submittedName>
        <fullName evidence="1">Iron-containing redox enzyme family protein</fullName>
    </submittedName>
</protein>
<name>A0ABZ2LS74_9BACT</name>
<reference evidence="1 2" key="1">
    <citation type="submission" date="2021-12" db="EMBL/GenBank/DDBJ databases">
        <title>Discovery of the Pendulisporaceae a myxobacterial family with distinct sporulation behavior and unique specialized metabolism.</title>
        <authorList>
            <person name="Garcia R."/>
            <person name="Popoff A."/>
            <person name="Bader C.D."/>
            <person name="Loehr J."/>
            <person name="Walesch S."/>
            <person name="Walt C."/>
            <person name="Boldt J."/>
            <person name="Bunk B."/>
            <person name="Haeckl F.J.F.P.J."/>
            <person name="Gunesch A.P."/>
            <person name="Birkelbach J."/>
            <person name="Nuebel U."/>
            <person name="Pietschmann T."/>
            <person name="Bach T."/>
            <person name="Mueller R."/>
        </authorList>
    </citation>
    <scope>NUCLEOTIDE SEQUENCE [LARGE SCALE GENOMIC DNA]</scope>
    <source>
        <strain evidence="1 2">MSr11954</strain>
    </source>
</reference>
<proteinExistence type="predicted"/>
<keyword evidence="2" id="KW-1185">Reference proteome</keyword>
<dbReference type="InterPro" id="IPR016084">
    <property type="entry name" value="Haem_Oase-like_multi-hlx"/>
</dbReference>
<organism evidence="1 2">
    <name type="scientific">Pendulispora albinea</name>
    <dbReference type="NCBI Taxonomy" id="2741071"/>
    <lineage>
        <taxon>Bacteria</taxon>
        <taxon>Pseudomonadati</taxon>
        <taxon>Myxococcota</taxon>
        <taxon>Myxococcia</taxon>
        <taxon>Myxococcales</taxon>
        <taxon>Sorangiineae</taxon>
        <taxon>Pendulisporaceae</taxon>
        <taxon>Pendulispora</taxon>
    </lineage>
</organism>
<dbReference type="Pfam" id="PF14518">
    <property type="entry name" value="Haem_oxygenas_2"/>
    <property type="match status" value="1"/>
</dbReference>
<dbReference type="EMBL" id="CP089984">
    <property type="protein sequence ID" value="WXB13759.1"/>
    <property type="molecule type" value="Genomic_DNA"/>
</dbReference>
<dbReference type="Proteomes" id="UP001370348">
    <property type="component" value="Chromosome"/>
</dbReference>
<gene>
    <name evidence="1" type="ORF">LZC94_38730</name>
</gene>
<evidence type="ECO:0000313" key="1">
    <source>
        <dbReference type="EMBL" id="WXB13759.1"/>
    </source>
</evidence>
<dbReference type="SUPFAM" id="SSF48613">
    <property type="entry name" value="Heme oxygenase-like"/>
    <property type="match status" value="1"/>
</dbReference>